<reference evidence="1" key="1">
    <citation type="journal article" date="2017" name="Environ. Microbiol. Rep.">
        <title>Genetic diversity of marine anaerobic ammonium-oxidizing bacteria as revealed by genomic and proteomic analyses of 'Candidatus Scalindua japonica'.</title>
        <authorList>
            <person name="Oshiki M."/>
            <person name="Mizuto K."/>
            <person name="Kimura Z."/>
            <person name="Kindaichi T."/>
            <person name="Satoh H."/>
            <person name="Okabe S."/>
        </authorList>
    </citation>
    <scope>NUCLEOTIDE SEQUENCE</scope>
    <source>
        <strain evidence="1">Husup-a2</strain>
    </source>
</reference>
<accession>A0A286TVN1</accession>
<dbReference type="OrthoDB" id="2818868at2"/>
<protein>
    <submittedName>
        <fullName evidence="1">Transposase IS4 family protein</fullName>
    </submittedName>
    <submittedName>
        <fullName evidence="2">dTDP-4-dehydrorhamnose 3,5-epimerase and related enzym</fullName>
    </submittedName>
</protein>
<dbReference type="RefSeq" id="WP_096893016.1">
    <property type="nucleotide sequence ID" value="NZ_BAOS01000004.1"/>
</dbReference>
<dbReference type="EMBL" id="BAOS01000004">
    <property type="protein sequence ID" value="GAX59891.1"/>
    <property type="molecule type" value="Genomic_DNA"/>
</dbReference>
<dbReference type="AlphaFoldDB" id="A0A286TVN1"/>
<evidence type="ECO:0000313" key="3">
    <source>
        <dbReference type="Proteomes" id="UP000218542"/>
    </source>
</evidence>
<evidence type="ECO:0000313" key="1">
    <source>
        <dbReference type="EMBL" id="GAX59891.1"/>
    </source>
</evidence>
<keyword evidence="3" id="KW-1185">Reference proteome</keyword>
<dbReference type="EMBL" id="BAOS01000005">
    <property type="protein sequence ID" value="GAX59932.1"/>
    <property type="molecule type" value="Genomic_DNA"/>
</dbReference>
<sequence>MLPISQIQINQKSLLIHTVHEDDKVLLNTPDAEWFRALYYFPWEKHRNFGAEYYDALYEFNKREERKRLKNQPQKQVVLSQSKEDARQELLFNRATMQVDKEKRGDVLYEVAAESKQRMVSPLSISPGVVPFRLGGKRPKCFFALLKSFLGTALMGFPCEPEKVSMLLKSNPSFVRVCGFAPKGERDEYCSRHIPSERKLQQFDQIMSEWGLWDKMKIALVTENIETGAIKIEKEVVGDTTHYYAYSGFETVKYKDEDGKEEQKKSQSKLTKRCRCQDRDKCEHDWVLADEGAGTIVKSITKMYWGHKASIVGFPRQGVPLDARAVLDGPTHDGETYFPHVEKVFDTYPVIEESVKRALYDSACDSRDLKDKFMDKLGLELKASLNPRRKNGITDGLPRGMEKITPYGVVICNGGHEMDYKGMRYEKEKFIYHAPTDTDGEPVCSTCLHQVECCPNSLTGRMINISFGLLPHIDTEDPPMAKRFKAIMTRRPSVERMIKRLKCDIGDDRLSKRGNLAFQAYLDKTMIAFHLLLQN</sequence>
<proteinExistence type="predicted"/>
<dbReference type="Proteomes" id="UP000218542">
    <property type="component" value="Unassembled WGS sequence"/>
</dbReference>
<reference evidence="3" key="2">
    <citation type="journal article" date="2017" name="Environ. Microbiol. Rep.">
        <title>Genetic Diversity of Marine Anaerobic Ammonium-Oxidizing Bacteria as Revealed by Genomic and Proteomic Analyses of 'Candidatus Scalindua japonica'.</title>
        <authorList>
            <person name="Oshiki M."/>
            <person name="Mizuto K."/>
            <person name="Kimura Z."/>
            <person name="Kindaichi T."/>
            <person name="Satoh H."/>
            <person name="Okabe S."/>
        </authorList>
    </citation>
    <scope>NUCLEOTIDE SEQUENCE [LARGE SCALE GENOMIC DNA]</scope>
    <source>
        <strain evidence="3">husup-a2</strain>
    </source>
</reference>
<evidence type="ECO:0000313" key="2">
    <source>
        <dbReference type="EMBL" id="GAX59932.1"/>
    </source>
</evidence>
<comment type="caution">
    <text evidence="1">The sequence shown here is derived from an EMBL/GenBank/DDBJ whole genome shotgun (WGS) entry which is preliminary data.</text>
</comment>
<gene>
    <name evidence="1" type="ORF">SCALIN_C04_0379</name>
    <name evidence="2" type="ORF">SCALIN_C05_0017</name>
</gene>
<organism evidence="1 3">
    <name type="scientific">Candidatus Scalindua japonica</name>
    <dbReference type="NCBI Taxonomy" id="1284222"/>
    <lineage>
        <taxon>Bacteria</taxon>
        <taxon>Pseudomonadati</taxon>
        <taxon>Planctomycetota</taxon>
        <taxon>Candidatus Brocadiia</taxon>
        <taxon>Candidatus Brocadiales</taxon>
        <taxon>Candidatus Scalinduaceae</taxon>
        <taxon>Candidatus Scalindua</taxon>
    </lineage>
</organism>
<name>A0A286TVN1_9BACT</name>